<accession>A0ABT3B7K7</accession>
<dbReference type="Gene3D" id="2.60.40.10">
    <property type="entry name" value="Immunoglobulins"/>
    <property type="match status" value="1"/>
</dbReference>
<comment type="caution">
    <text evidence="2">The sequence shown here is derived from an EMBL/GenBank/DDBJ whole genome shotgun (WGS) entry which is preliminary data.</text>
</comment>
<gene>
    <name evidence="2" type="ORF">OGM63_28260</name>
</gene>
<feature type="region of interest" description="Disordered" evidence="1">
    <location>
        <begin position="232"/>
        <end position="258"/>
    </location>
</feature>
<protein>
    <submittedName>
        <fullName evidence="2">TonB-dependent receptor</fullName>
    </submittedName>
</protein>
<sequence length="1366" mass="150597">MIHRLHISSEEPNRETKCSDRINEASQTEESQPHAETQRRKEEGSLPLFRYEVVSVAAPVEVRAKSKRFFFGDAKRCSQGEKSKARFSKGDATRSQLVFMSVLAGAFSLVLGPNFAKAQSLDSAESNQILKDNLLTNHTDAEYKEEKKEKEVILEEKADTSLFTNYQTKDLSTLDVSPEVEFTPVITNSSSKSTTERLENALNRSKQAIKPFQPAEDVKLPAGLQRLAENIKEEGIPQRKEEKQISPPPSSTPLTSPIPQIKILSPTPDSVADIPAATVVLQFPGNANIELRVNGELVNRDLIGRTETDPSTNLVTQTWYGVSLKEGENTITAQPVGATEPVSTVKVEVRGAPITLTLDTVEARIPADGRSVATVKGQLVDANGNRSNRDAIITLTATSGEFVGVDFKPDQPGFQVEAKNGQFTATLKSDLKAQTVRIRATTNDLEAYTQLQFETALRPSLVTGVVDFRLGARGTDYFGSYRDFLRPDNDKKTQLDFNSSIFATGAIGEWLFTGALNTSRSLNEDCNCDNRLFRTYQSNEQNYPVYGDSSKTDVVAPSTDSVFLRFERSARIPGAAPDYAMWGDYNTEEFARSSQQFTAVTRQLHGFKANYNLGNFQITGFYGNNVQGFQRDTIAPDGTSGFYFLSRRILVPGSENVFLELEELNRPGTVLDRKQLNRGADYDIDYDRGTVLFREPILRTDIGKNGEVLVRRIVTSYQYDSQDSNSNIYAGRLQYNFARGLRNESWLAGTYLRENQGVRDFELIGADALISFGSQGKFIAEFARSRNNSELMGDVSGDAYRLEAEGEIFTGLQGRAYYRFADTGFANNATISFVPGQTRYGAQLTGKLSASTNLRLQYDHEDNFGIAPQPLNTFEDLFTPRIEAVPGSKVDNSLTTISAGVQQRFGGSIFDFDWIHRDRKDNIPNSALSSKSDQLRSRLTVPIVNNLTFQAQNELTLSSEKDTVYPDRTVLGLNWAVLPGINLSLAQQFYSGGQFAGNSITSFSVNGEHKLGSDTTITGRYSILGGANELTTQGAIGLNNKWTISPGLRLNLAYEHVFGNFQARNATGQQFAQPFTVGQAASSIGFNGGDSYSVGLEYSDNPNFQASAKYEHRSSSAGGNTVITAGITGKISPALTALARYQQANASNQRLTGLGDIANLRFGLAYRDPNNDKFNALLRYEYRKNPAIIPDTIFLGSGTGSEDHTFAAEAIYAPNWQWEFYGKYALRNSTSYLASDLIGSTSVNLAQMRLTYRLGYSMDLVGEARWIGQSDNTETGFVVETGYYLTPNLRLSAGYVFGKVDDRDFSGTRSAGGAYLGLTVKLNELFDGFGLQKRPPRQQKESLVQALLKHKNQTSSQQPKSEGIGI</sequence>
<dbReference type="RefSeq" id="WP_263749061.1">
    <property type="nucleotide sequence ID" value="NZ_JAOWRF010000405.1"/>
</dbReference>
<dbReference type="EMBL" id="JAOWRF010000405">
    <property type="protein sequence ID" value="MCV3217356.1"/>
    <property type="molecule type" value="Genomic_DNA"/>
</dbReference>
<evidence type="ECO:0000313" key="3">
    <source>
        <dbReference type="Proteomes" id="UP001526143"/>
    </source>
</evidence>
<dbReference type="InterPro" id="IPR008964">
    <property type="entry name" value="Invasin/intimin_cell_adhesion"/>
</dbReference>
<feature type="region of interest" description="Disordered" evidence="1">
    <location>
        <begin position="1"/>
        <end position="43"/>
    </location>
</feature>
<evidence type="ECO:0000256" key="1">
    <source>
        <dbReference type="SAM" id="MobiDB-lite"/>
    </source>
</evidence>
<dbReference type="SUPFAM" id="SSF56935">
    <property type="entry name" value="Porins"/>
    <property type="match status" value="1"/>
</dbReference>
<keyword evidence="2" id="KW-0675">Receptor</keyword>
<reference evidence="2 3" key="1">
    <citation type="submission" date="2022-10" db="EMBL/GenBank/DDBJ databases">
        <title>Identification of biosynthetic pathway for the production of the potent trypsin inhibitor radiosumin.</title>
        <authorList>
            <person name="Fewer D.P."/>
            <person name="Delbaje E."/>
            <person name="Ouyang X."/>
            <person name="Agostino P.D."/>
            <person name="Wahlsten M."/>
            <person name="Jokela J."/>
            <person name="Permi P."/>
            <person name="Haapaniemi E."/>
            <person name="Koistinen H."/>
        </authorList>
    </citation>
    <scope>NUCLEOTIDE SEQUENCE [LARGE SCALE GENOMIC DNA]</scope>
    <source>
        <strain evidence="2 3">NIES-515</strain>
    </source>
</reference>
<dbReference type="SUPFAM" id="SSF49373">
    <property type="entry name" value="Invasin/intimin cell-adhesion fragments"/>
    <property type="match status" value="1"/>
</dbReference>
<dbReference type="InterPro" id="IPR013783">
    <property type="entry name" value="Ig-like_fold"/>
</dbReference>
<keyword evidence="3" id="KW-1185">Reference proteome</keyword>
<feature type="compositionally biased region" description="Basic and acidic residues" evidence="1">
    <location>
        <begin position="232"/>
        <end position="244"/>
    </location>
</feature>
<evidence type="ECO:0000313" key="2">
    <source>
        <dbReference type="EMBL" id="MCV3217356.1"/>
    </source>
</evidence>
<dbReference type="Proteomes" id="UP001526143">
    <property type="component" value="Unassembled WGS sequence"/>
</dbReference>
<feature type="compositionally biased region" description="Basic and acidic residues" evidence="1">
    <location>
        <begin position="7"/>
        <end position="23"/>
    </location>
</feature>
<proteinExistence type="predicted"/>
<feature type="compositionally biased region" description="Basic and acidic residues" evidence="1">
    <location>
        <begin position="31"/>
        <end position="43"/>
    </location>
</feature>
<name>A0ABT3B7K7_9CYAN</name>
<organism evidence="2 3">
    <name type="scientific">Plectonema radiosum NIES-515</name>
    <dbReference type="NCBI Taxonomy" id="2986073"/>
    <lineage>
        <taxon>Bacteria</taxon>
        <taxon>Bacillati</taxon>
        <taxon>Cyanobacteriota</taxon>
        <taxon>Cyanophyceae</taxon>
        <taxon>Oscillatoriophycideae</taxon>
        <taxon>Oscillatoriales</taxon>
        <taxon>Microcoleaceae</taxon>
        <taxon>Plectonema</taxon>
    </lineage>
</organism>